<sequence>MNDNFMEARIETILLMLAINFHKEARCEVERLEQARAKFKAAGVEYRLIDRRLRFARVIERQSRDELLRCPANTIQDVAAKAVHLRQALFHDQTISEASERSL</sequence>
<dbReference type="RefSeq" id="WP_106666506.1">
    <property type="nucleotide sequence ID" value="NZ_PGGM01000013.1"/>
</dbReference>
<dbReference type="EMBL" id="PGGM01000013">
    <property type="protein sequence ID" value="PSH61387.1"/>
    <property type="molecule type" value="Genomic_DNA"/>
</dbReference>
<dbReference type="Proteomes" id="UP000241764">
    <property type="component" value="Unassembled WGS sequence"/>
</dbReference>
<accession>A0A2P7B4I8</accession>
<reference evidence="2" key="1">
    <citation type="submission" date="2017-11" db="EMBL/GenBank/DDBJ databases">
        <authorList>
            <person name="Kuznetsova I."/>
            <person name="Sazanova A."/>
            <person name="Chirak E."/>
            <person name="Safronova V."/>
            <person name="Willems A."/>
        </authorList>
    </citation>
    <scope>NUCLEOTIDE SEQUENCE [LARGE SCALE GENOMIC DNA]</scope>
    <source>
        <strain evidence="2">CCBAU 03422</strain>
    </source>
</reference>
<dbReference type="OrthoDB" id="8117294at2"/>
<comment type="caution">
    <text evidence="1">The sequence shown here is derived from an EMBL/GenBank/DDBJ whole genome shotgun (WGS) entry which is preliminary data.</text>
</comment>
<organism evidence="1 2">
    <name type="scientific">Phyllobacterium sophorae</name>
    <dbReference type="NCBI Taxonomy" id="1520277"/>
    <lineage>
        <taxon>Bacteria</taxon>
        <taxon>Pseudomonadati</taxon>
        <taxon>Pseudomonadota</taxon>
        <taxon>Alphaproteobacteria</taxon>
        <taxon>Hyphomicrobiales</taxon>
        <taxon>Phyllobacteriaceae</taxon>
        <taxon>Phyllobacterium</taxon>
    </lineage>
</organism>
<gene>
    <name evidence="1" type="ORF">CU103_23805</name>
</gene>
<evidence type="ECO:0000313" key="1">
    <source>
        <dbReference type="EMBL" id="PSH61387.1"/>
    </source>
</evidence>
<dbReference type="AlphaFoldDB" id="A0A2P7B4I8"/>
<evidence type="ECO:0000313" key="2">
    <source>
        <dbReference type="Proteomes" id="UP000241764"/>
    </source>
</evidence>
<proteinExistence type="predicted"/>
<protein>
    <submittedName>
        <fullName evidence="1">Uncharacterized protein</fullName>
    </submittedName>
</protein>
<keyword evidence="2" id="KW-1185">Reference proteome</keyword>
<name>A0A2P7B4I8_9HYPH</name>